<dbReference type="InterPro" id="IPR013216">
    <property type="entry name" value="Methyltransf_11"/>
</dbReference>
<dbReference type="Pfam" id="PF08241">
    <property type="entry name" value="Methyltransf_11"/>
    <property type="match status" value="1"/>
</dbReference>
<protein>
    <submittedName>
        <fullName evidence="2">Ubiquinone/menaquinone biosynthesis C-methylase UbiE</fullName>
    </submittedName>
</protein>
<dbReference type="Proteomes" id="UP001224122">
    <property type="component" value="Unassembled WGS sequence"/>
</dbReference>
<dbReference type="InterPro" id="IPR052356">
    <property type="entry name" value="Thiol_S-MT"/>
</dbReference>
<keyword evidence="2" id="KW-0830">Ubiquinone</keyword>
<feature type="domain" description="Methyltransferase type 11" evidence="1">
    <location>
        <begin position="38"/>
        <end position="131"/>
    </location>
</feature>
<dbReference type="SUPFAM" id="SSF53335">
    <property type="entry name" value="S-adenosyl-L-methionine-dependent methyltransferases"/>
    <property type="match status" value="1"/>
</dbReference>
<evidence type="ECO:0000313" key="3">
    <source>
        <dbReference type="Proteomes" id="UP001224122"/>
    </source>
</evidence>
<evidence type="ECO:0000313" key="2">
    <source>
        <dbReference type="EMBL" id="MDQ0200003.1"/>
    </source>
</evidence>
<dbReference type="InterPro" id="IPR029063">
    <property type="entry name" value="SAM-dependent_MTases_sf"/>
</dbReference>
<keyword evidence="3" id="KW-1185">Reference proteome</keyword>
<dbReference type="EMBL" id="JAUSTW010000005">
    <property type="protein sequence ID" value="MDQ0200003.1"/>
    <property type="molecule type" value="Genomic_DNA"/>
</dbReference>
<name>A0ABT9XWQ8_9BACI</name>
<sequence>MMGNTFPKWYDFFMSPLEKGRFKSIRRDLLQRANGTVLEVGSGTGINFPYYQSVKKVTAIEPSQNMIERSNKRTELSIVPIQIIRESAERLPFVDNTFDTVVATLVLCTIPNPEIALQEMKRVCKLDGKILLFEHVRMKNPFLAKLQDWLTPFWKKVCDGCNLNRDTVMMIKSNGLEILEKRTFYNGLFVQLEIMKK</sequence>
<dbReference type="PANTHER" id="PTHR45036:SF1">
    <property type="entry name" value="METHYLTRANSFERASE LIKE 7A"/>
    <property type="match status" value="1"/>
</dbReference>
<dbReference type="CDD" id="cd02440">
    <property type="entry name" value="AdoMet_MTases"/>
    <property type="match status" value="1"/>
</dbReference>
<evidence type="ECO:0000259" key="1">
    <source>
        <dbReference type="Pfam" id="PF08241"/>
    </source>
</evidence>
<dbReference type="Gene3D" id="3.40.50.150">
    <property type="entry name" value="Vaccinia Virus protein VP39"/>
    <property type="match status" value="1"/>
</dbReference>
<comment type="caution">
    <text evidence="2">The sequence shown here is derived from an EMBL/GenBank/DDBJ whole genome shotgun (WGS) entry which is preliminary data.</text>
</comment>
<gene>
    <name evidence="2" type="ORF">J2S10_003186</name>
</gene>
<reference evidence="2 3" key="1">
    <citation type="submission" date="2023-07" db="EMBL/GenBank/DDBJ databases">
        <title>Genomic Encyclopedia of Type Strains, Phase IV (KMG-IV): sequencing the most valuable type-strain genomes for metagenomic binning, comparative biology and taxonomic classification.</title>
        <authorList>
            <person name="Goeker M."/>
        </authorList>
    </citation>
    <scope>NUCLEOTIDE SEQUENCE [LARGE SCALE GENOMIC DNA]</scope>
    <source>
        <strain evidence="2 3">DSM 27594</strain>
    </source>
</reference>
<proteinExistence type="predicted"/>
<dbReference type="PANTHER" id="PTHR45036">
    <property type="entry name" value="METHYLTRANSFERASE LIKE 7B"/>
    <property type="match status" value="1"/>
</dbReference>
<organism evidence="2 3">
    <name type="scientific">Neobacillus ginsengisoli</name>
    <dbReference type="NCBI Taxonomy" id="904295"/>
    <lineage>
        <taxon>Bacteria</taxon>
        <taxon>Bacillati</taxon>
        <taxon>Bacillota</taxon>
        <taxon>Bacilli</taxon>
        <taxon>Bacillales</taxon>
        <taxon>Bacillaceae</taxon>
        <taxon>Neobacillus</taxon>
    </lineage>
</organism>
<accession>A0ABT9XWQ8</accession>